<keyword evidence="2 3" id="KW-0040">ANK repeat</keyword>
<dbReference type="GO" id="GO:0004842">
    <property type="term" value="F:ubiquitin-protein transferase activity"/>
    <property type="evidence" value="ECO:0007669"/>
    <property type="project" value="TreeGrafter"/>
</dbReference>
<dbReference type="Pfam" id="PF00023">
    <property type="entry name" value="Ank"/>
    <property type="match status" value="1"/>
</dbReference>
<proteinExistence type="predicted"/>
<evidence type="ECO:0000256" key="2">
    <source>
        <dbReference type="ARBA" id="ARBA00023043"/>
    </source>
</evidence>
<dbReference type="AlphaFoldDB" id="A0A2C9KYM9"/>
<feature type="repeat" description="ANK" evidence="3">
    <location>
        <begin position="141"/>
        <end position="167"/>
    </location>
</feature>
<dbReference type="KEGG" id="bgt:106060257"/>
<dbReference type="GO" id="GO:0031436">
    <property type="term" value="C:BRCA1-BARD1 complex"/>
    <property type="evidence" value="ECO:0007669"/>
    <property type="project" value="TreeGrafter"/>
</dbReference>
<feature type="repeat" description="ANK" evidence="3">
    <location>
        <begin position="533"/>
        <end position="566"/>
    </location>
</feature>
<dbReference type="InterPro" id="IPR002110">
    <property type="entry name" value="Ankyrin_rpt"/>
</dbReference>
<dbReference type="EnsemblMetazoa" id="BGLB024978-RA">
    <property type="protein sequence ID" value="BGLB024978-PA"/>
    <property type="gene ID" value="BGLB024978"/>
</dbReference>
<dbReference type="VEuPathDB" id="VectorBase:BGLAX_043322"/>
<reference evidence="4" key="1">
    <citation type="submission" date="2020-05" db="UniProtKB">
        <authorList>
            <consortium name="EnsemblMetazoa"/>
        </authorList>
    </citation>
    <scope>IDENTIFICATION</scope>
    <source>
        <strain evidence="4">BB02</strain>
    </source>
</reference>
<dbReference type="Proteomes" id="UP000076420">
    <property type="component" value="Unassembled WGS sequence"/>
</dbReference>
<name>A0A2C9KYM9_BIOGL</name>
<evidence type="ECO:0000256" key="1">
    <source>
        <dbReference type="ARBA" id="ARBA00022737"/>
    </source>
</evidence>
<sequence length="909" mass="100749">METKNAIQFNDTIFFKTIASGSIAKIHKLLRLCDQKTTHFSSHALNWAVFEACNIGYSHLLQFVLQDGTRLEVRDDNGNSPLMICSAKGFPGIVGKLLRLGADVNAKNSNGDTSLMLATSREVIELLLQNRRLHLDEQNSTGNTALMSAIETTHLQKVKLLINAGANPKRQVGESPQSSSFSLAGFLINNEGESAFDVSKRMGFGKLLELLYRAKLVNINPLQLAAVKNDFDSCITLLKYKLCDREETQNLRPDILCYVLKQIQQRDAILSSDIEFVRELCRLGMDVNRCQCCAKSLMELVLNIGSYELAKILCAYGATVTHDDLVSAVKGQHLQMLQLLINHGAPVNKYHHRGYVTYKDSALDAALESSFTSAARVLLHHGAELEADCAVTQALRSKNTKTLNFLLTECGEETRAEIATPETLIQAVKLGDIQLIQLLLDAGAYIDGVHDDKTPLMSAVHIEVIEFLLSKGADVNFKTSTTAIINALSRDYLNDINLTFRPKLNSNEIDQHIIHVIGVFLKNGANLEDNDYHGNTALIKSAQGSFSVEVLKYLLDKGADVNQKDCWGLTALHAAAESHKLDFVEVLLKYNVPVNLKSDEGLTPLHLAVRDVNTVRFFLENQANVNADDFYGDTPLSLASASHGDLWEVVRLLIASGSDINHRNTSGMSPVWLAAQNYNTQCLQLLIDAKADLGPNYQQKKSSLSILLNELSPSKEKQQTAIMLLKHGAGVEFVKRDIIHRLIAAGSDGTLIQMLIKIGFCPTDILLKSTIFGWPKTSVSPLAVSLILDSVDLARFFIDNWYLTKLDINILSRNKKILSCSQLRETRALPYLEEVSRQPMRLELLCFITVSSALGSDRGRRQRILNSKLPVLFQDKLLFSKLEVKVLEAVAGGGIFFLYELKKNKVLTC</sequence>
<evidence type="ECO:0000313" key="5">
    <source>
        <dbReference type="Proteomes" id="UP000076420"/>
    </source>
</evidence>
<gene>
    <name evidence="4" type="primary">106060257</name>
</gene>
<dbReference type="PANTHER" id="PTHR24171:SF8">
    <property type="entry name" value="BRCA1-ASSOCIATED RING DOMAIN PROTEIN 1"/>
    <property type="match status" value="1"/>
</dbReference>
<evidence type="ECO:0000256" key="3">
    <source>
        <dbReference type="PROSITE-ProRule" id="PRU00023"/>
    </source>
</evidence>
<dbReference type="VEuPathDB" id="VectorBase:BGLB024978"/>
<dbReference type="InterPro" id="IPR036770">
    <property type="entry name" value="Ankyrin_rpt-contain_sf"/>
</dbReference>
<protein>
    <submittedName>
        <fullName evidence="4">Uncharacterized protein</fullName>
    </submittedName>
</protein>
<dbReference type="STRING" id="6526.A0A2C9KYM9"/>
<dbReference type="PANTHER" id="PTHR24171">
    <property type="entry name" value="ANKYRIN REPEAT DOMAIN-CONTAINING PROTEIN 39-RELATED"/>
    <property type="match status" value="1"/>
</dbReference>
<dbReference type="PROSITE" id="PS50088">
    <property type="entry name" value="ANK_REPEAT"/>
    <property type="match status" value="5"/>
</dbReference>
<organism evidence="4 5">
    <name type="scientific">Biomphalaria glabrata</name>
    <name type="common">Bloodfluke planorb</name>
    <name type="synonym">Freshwater snail</name>
    <dbReference type="NCBI Taxonomy" id="6526"/>
    <lineage>
        <taxon>Eukaryota</taxon>
        <taxon>Metazoa</taxon>
        <taxon>Spiralia</taxon>
        <taxon>Lophotrochozoa</taxon>
        <taxon>Mollusca</taxon>
        <taxon>Gastropoda</taxon>
        <taxon>Heterobranchia</taxon>
        <taxon>Euthyneura</taxon>
        <taxon>Panpulmonata</taxon>
        <taxon>Hygrophila</taxon>
        <taxon>Lymnaeoidea</taxon>
        <taxon>Planorbidae</taxon>
        <taxon>Biomphalaria</taxon>
    </lineage>
</organism>
<dbReference type="RefSeq" id="XP_013073518.2">
    <property type="nucleotide sequence ID" value="XM_013218064.2"/>
</dbReference>
<dbReference type="GO" id="GO:0085020">
    <property type="term" value="P:protein K6-linked ubiquitination"/>
    <property type="evidence" value="ECO:0007669"/>
    <property type="project" value="TreeGrafter"/>
</dbReference>
<dbReference type="OrthoDB" id="6120426at2759"/>
<dbReference type="PROSITE" id="PS50297">
    <property type="entry name" value="ANK_REP_REGION"/>
    <property type="match status" value="5"/>
</dbReference>
<dbReference type="SUPFAM" id="SSF48403">
    <property type="entry name" value="Ankyrin repeat"/>
    <property type="match status" value="2"/>
</dbReference>
<dbReference type="SMART" id="SM00248">
    <property type="entry name" value="ANK"/>
    <property type="match status" value="12"/>
</dbReference>
<accession>A0A2C9KYM9</accession>
<dbReference type="Gene3D" id="1.25.40.20">
    <property type="entry name" value="Ankyrin repeat-containing domain"/>
    <property type="match status" value="6"/>
</dbReference>
<evidence type="ECO:0000313" key="4">
    <source>
        <dbReference type="EnsemblMetazoa" id="BGLB024978-PA"/>
    </source>
</evidence>
<dbReference type="Pfam" id="PF12796">
    <property type="entry name" value="Ank_2"/>
    <property type="match status" value="4"/>
</dbReference>
<keyword evidence="1" id="KW-0677">Repeat</keyword>
<feature type="repeat" description="ANK" evidence="3">
    <location>
        <begin position="631"/>
        <end position="665"/>
    </location>
</feature>
<feature type="repeat" description="ANK" evidence="3">
    <location>
        <begin position="77"/>
        <end position="109"/>
    </location>
</feature>
<feature type="repeat" description="ANK" evidence="3">
    <location>
        <begin position="567"/>
        <end position="599"/>
    </location>
</feature>
<dbReference type="GO" id="GO:0070531">
    <property type="term" value="C:BRCA1-A complex"/>
    <property type="evidence" value="ECO:0007669"/>
    <property type="project" value="TreeGrafter"/>
</dbReference>